<name>A0A6J6HZX4_9ZZZZ</name>
<dbReference type="SUPFAM" id="SSF159888">
    <property type="entry name" value="YdhG-like"/>
    <property type="match status" value="1"/>
</dbReference>
<protein>
    <submittedName>
        <fullName evidence="2">Unannotated protein</fullName>
    </submittedName>
</protein>
<dbReference type="Gene3D" id="3.90.1150.200">
    <property type="match status" value="1"/>
</dbReference>
<sequence>MEQYLEPFDAVKKKTVKAIFKAIKAKNPKMELVIAWNQPMLKLGDDYIFGVTVLKNHILLGPWGKDVIAEFEDRLEDFKVNKKTIQVPVDWKVNAKLLQDIVKERVKELKS</sequence>
<dbReference type="EMBL" id="CAEZUT010000114">
    <property type="protein sequence ID" value="CAB4616764.1"/>
    <property type="molecule type" value="Genomic_DNA"/>
</dbReference>
<evidence type="ECO:0000259" key="1">
    <source>
        <dbReference type="Pfam" id="PF08818"/>
    </source>
</evidence>
<proteinExistence type="predicted"/>
<dbReference type="InterPro" id="IPR014922">
    <property type="entry name" value="YdhG-like"/>
</dbReference>
<gene>
    <name evidence="2" type="ORF">UFOPK1854_00897</name>
</gene>
<dbReference type="Pfam" id="PF08818">
    <property type="entry name" value="DUF1801"/>
    <property type="match status" value="1"/>
</dbReference>
<evidence type="ECO:0000313" key="2">
    <source>
        <dbReference type="EMBL" id="CAB4616764.1"/>
    </source>
</evidence>
<reference evidence="2" key="1">
    <citation type="submission" date="2020-05" db="EMBL/GenBank/DDBJ databases">
        <authorList>
            <person name="Chiriac C."/>
            <person name="Salcher M."/>
            <person name="Ghai R."/>
            <person name="Kavagutti S V."/>
        </authorList>
    </citation>
    <scope>NUCLEOTIDE SEQUENCE</scope>
</reference>
<feature type="domain" description="YdhG-like" evidence="1">
    <location>
        <begin position="12"/>
        <end position="106"/>
    </location>
</feature>
<organism evidence="2">
    <name type="scientific">freshwater metagenome</name>
    <dbReference type="NCBI Taxonomy" id="449393"/>
    <lineage>
        <taxon>unclassified sequences</taxon>
        <taxon>metagenomes</taxon>
        <taxon>ecological metagenomes</taxon>
    </lineage>
</organism>
<dbReference type="AlphaFoldDB" id="A0A6J6HZX4"/>
<accession>A0A6J6HZX4</accession>